<evidence type="ECO:0000256" key="3">
    <source>
        <dbReference type="PROSITE-ProRule" id="PRU00283"/>
    </source>
</evidence>
<name>T0Q7M5_SAPDV</name>
<feature type="region of interest" description="Disordered" evidence="6">
    <location>
        <begin position="150"/>
        <end position="228"/>
    </location>
</feature>
<feature type="binding site" evidence="3">
    <location>
        <begin position="440"/>
        <end position="447"/>
    </location>
    <ligand>
        <name>ATP</name>
        <dbReference type="ChEBI" id="CHEBI:30616"/>
    </ligand>
</feature>
<dbReference type="GO" id="GO:0008017">
    <property type="term" value="F:microtubule binding"/>
    <property type="evidence" value="ECO:0007669"/>
    <property type="project" value="InterPro"/>
</dbReference>
<dbReference type="InterPro" id="IPR036961">
    <property type="entry name" value="Kinesin_motor_dom_sf"/>
</dbReference>
<dbReference type="eggNOG" id="KOG0239">
    <property type="taxonomic scope" value="Eukaryota"/>
</dbReference>
<keyword evidence="2 3" id="KW-0067">ATP-binding</keyword>
<evidence type="ECO:0000256" key="5">
    <source>
        <dbReference type="SAM" id="Coils"/>
    </source>
</evidence>
<dbReference type="InterPro" id="IPR027640">
    <property type="entry name" value="Kinesin-like_fam"/>
</dbReference>
<keyword evidence="3 4" id="KW-0505">Motor protein</keyword>
<dbReference type="PRINTS" id="PR00380">
    <property type="entry name" value="KINESINHEAVY"/>
</dbReference>
<sequence>MAEHPRALSLALMADRKAPTMRLQRELRRPAMRLPFDDELLETRQAAKSPASPTEIVRPKSRLRVPTKYRGRALEPTTTRKQLRPAASPRGLSEDDDEPSIFGSYRSTQTSPTWTKTRASSATASPLTSTDLSDDGDLLSPSLRSFSSLSRAASDDRFELARRHKSNNDDDTTEKRSVSRLQQPMLLTPPRSMGRMTPATLSPASSPEPPQRTSVFRRPLAPPSPISRSTETLLLTRVHYLTEALVSANQYHKKTQEHLAWALQSMAPSDPSTHRRPAPQRDDGRLSALSDCVSALQLDQRALKQTFHAHVTAFTHDFDQLRRMVTQQQDKAVHQSSHVRALQSQYAALLDERKKLHNTIQELRGNIRVYCRIRPIVGRLGVRVDSHEALTVKTDDASETSFVVDKVFDERTSQRDVYYEIAPLVTSALDGYNVCILAYGQTGSGKTHTMLGDVRSVETSGISIRVFEQLFEQNRTGDTHVELSVVEIYNEKLVDLLGSGQPKLEIHLDKKAGVSVPNRRWIAMTSVRQCVQTMDRALRHRAVGANDLNDASSRSHCITSVRIRRHHASLPQTTESKVHLVDLAGSERLGTSNSHGDRRTEAQHINKSLSALRHVLLQLKNKDAYVSYRNSKLTMLLQDAIGGHAKTLLLLCVNPLATNALETKCSLVFGERANAVELGKAKQHVMRSPT</sequence>
<dbReference type="VEuPathDB" id="FungiDB:SDRG_11686"/>
<reference evidence="8 9" key="1">
    <citation type="submission" date="2012-04" db="EMBL/GenBank/DDBJ databases">
        <title>The Genome Sequence of Saprolegnia declina VS20.</title>
        <authorList>
            <consortium name="The Broad Institute Genome Sequencing Platform"/>
            <person name="Russ C."/>
            <person name="Nusbaum C."/>
            <person name="Tyler B."/>
            <person name="van West P."/>
            <person name="Dieguez-Uribeondo J."/>
            <person name="de Bruijn I."/>
            <person name="Tripathy S."/>
            <person name="Jiang R."/>
            <person name="Young S.K."/>
            <person name="Zeng Q."/>
            <person name="Gargeya S."/>
            <person name="Fitzgerald M."/>
            <person name="Haas B."/>
            <person name="Abouelleil A."/>
            <person name="Alvarado L."/>
            <person name="Arachchi H.M."/>
            <person name="Berlin A."/>
            <person name="Chapman S.B."/>
            <person name="Goldberg J."/>
            <person name="Griggs A."/>
            <person name="Gujja S."/>
            <person name="Hansen M."/>
            <person name="Howarth C."/>
            <person name="Imamovic A."/>
            <person name="Larimer J."/>
            <person name="McCowen C."/>
            <person name="Montmayeur A."/>
            <person name="Murphy C."/>
            <person name="Neiman D."/>
            <person name="Pearson M."/>
            <person name="Priest M."/>
            <person name="Roberts A."/>
            <person name="Saif S."/>
            <person name="Shea T."/>
            <person name="Sisk P."/>
            <person name="Sykes S."/>
            <person name="Wortman J."/>
            <person name="Nusbaum C."/>
            <person name="Birren B."/>
        </authorList>
    </citation>
    <scope>NUCLEOTIDE SEQUENCE [LARGE SCALE GENOMIC DNA]</scope>
    <source>
        <strain evidence="8 9">VS20</strain>
    </source>
</reference>
<evidence type="ECO:0000313" key="8">
    <source>
        <dbReference type="EMBL" id="EQC30631.1"/>
    </source>
</evidence>
<dbReference type="PROSITE" id="PS00411">
    <property type="entry name" value="KINESIN_MOTOR_1"/>
    <property type="match status" value="1"/>
</dbReference>
<evidence type="ECO:0000256" key="1">
    <source>
        <dbReference type="ARBA" id="ARBA00022741"/>
    </source>
</evidence>
<dbReference type="PANTHER" id="PTHR47972:SF28">
    <property type="entry name" value="KINESIN-LIKE PROTEIN KLP-3"/>
    <property type="match status" value="1"/>
</dbReference>
<dbReference type="GO" id="GO:0005524">
    <property type="term" value="F:ATP binding"/>
    <property type="evidence" value="ECO:0007669"/>
    <property type="project" value="UniProtKB-UniRule"/>
</dbReference>
<organism evidence="8 9">
    <name type="scientific">Saprolegnia diclina (strain VS20)</name>
    <dbReference type="NCBI Taxonomy" id="1156394"/>
    <lineage>
        <taxon>Eukaryota</taxon>
        <taxon>Sar</taxon>
        <taxon>Stramenopiles</taxon>
        <taxon>Oomycota</taxon>
        <taxon>Saprolegniomycetes</taxon>
        <taxon>Saprolegniales</taxon>
        <taxon>Saprolegniaceae</taxon>
        <taxon>Saprolegnia</taxon>
    </lineage>
</organism>
<dbReference type="Pfam" id="PF00225">
    <property type="entry name" value="Kinesin"/>
    <property type="match status" value="1"/>
</dbReference>
<proteinExistence type="inferred from homology"/>
<dbReference type="InterPro" id="IPR027417">
    <property type="entry name" value="P-loop_NTPase"/>
</dbReference>
<evidence type="ECO:0000256" key="4">
    <source>
        <dbReference type="RuleBase" id="RU000394"/>
    </source>
</evidence>
<feature type="compositionally biased region" description="Basic residues" evidence="6">
    <location>
        <begin position="59"/>
        <end position="71"/>
    </location>
</feature>
<dbReference type="InterPro" id="IPR001752">
    <property type="entry name" value="Kinesin_motor_dom"/>
</dbReference>
<dbReference type="GO" id="GO:0005874">
    <property type="term" value="C:microtubule"/>
    <property type="evidence" value="ECO:0007669"/>
    <property type="project" value="UniProtKB-KW"/>
</dbReference>
<dbReference type="STRING" id="1156394.T0Q7M5"/>
<dbReference type="InParanoid" id="T0Q7M5"/>
<evidence type="ECO:0000256" key="2">
    <source>
        <dbReference type="ARBA" id="ARBA00022840"/>
    </source>
</evidence>
<dbReference type="GO" id="GO:0003777">
    <property type="term" value="F:microtubule motor activity"/>
    <property type="evidence" value="ECO:0007669"/>
    <property type="project" value="InterPro"/>
</dbReference>
<dbReference type="GeneID" id="19952413"/>
<dbReference type="AlphaFoldDB" id="T0Q7M5"/>
<feature type="compositionally biased region" description="Low complexity" evidence="6">
    <location>
        <begin position="117"/>
        <end position="131"/>
    </location>
</feature>
<evidence type="ECO:0000259" key="7">
    <source>
        <dbReference type="PROSITE" id="PS50067"/>
    </source>
</evidence>
<feature type="region of interest" description="Disordered" evidence="6">
    <location>
        <begin position="43"/>
        <end position="136"/>
    </location>
</feature>
<feature type="compositionally biased region" description="Polar residues" evidence="6">
    <location>
        <begin position="105"/>
        <end position="116"/>
    </location>
</feature>
<dbReference type="EMBL" id="JH767174">
    <property type="protein sequence ID" value="EQC30631.1"/>
    <property type="molecule type" value="Genomic_DNA"/>
</dbReference>
<evidence type="ECO:0000256" key="6">
    <source>
        <dbReference type="SAM" id="MobiDB-lite"/>
    </source>
</evidence>
<keyword evidence="5" id="KW-0175">Coiled coil</keyword>
<dbReference type="GO" id="GO:0007018">
    <property type="term" value="P:microtubule-based movement"/>
    <property type="evidence" value="ECO:0007669"/>
    <property type="project" value="InterPro"/>
</dbReference>
<evidence type="ECO:0000313" key="9">
    <source>
        <dbReference type="Proteomes" id="UP000030762"/>
    </source>
</evidence>
<feature type="coiled-coil region" evidence="5">
    <location>
        <begin position="339"/>
        <end position="366"/>
    </location>
</feature>
<dbReference type="Proteomes" id="UP000030762">
    <property type="component" value="Unassembled WGS sequence"/>
</dbReference>
<keyword evidence="4" id="KW-0493">Microtubule</keyword>
<dbReference type="InterPro" id="IPR019821">
    <property type="entry name" value="Kinesin_motor_CS"/>
</dbReference>
<dbReference type="OMA" id="SANQYHK"/>
<dbReference type="PANTHER" id="PTHR47972">
    <property type="entry name" value="KINESIN-LIKE PROTEIN KLP-3"/>
    <property type="match status" value="1"/>
</dbReference>
<keyword evidence="9" id="KW-1185">Reference proteome</keyword>
<dbReference type="SMART" id="SM00129">
    <property type="entry name" value="KISc"/>
    <property type="match status" value="1"/>
</dbReference>
<comment type="similarity">
    <text evidence="3 4">Belongs to the TRAFAC class myosin-kinesin ATPase superfamily. Kinesin family.</text>
</comment>
<dbReference type="RefSeq" id="XP_008615957.1">
    <property type="nucleotide sequence ID" value="XM_008617735.1"/>
</dbReference>
<gene>
    <name evidence="8" type="ORF">SDRG_11686</name>
</gene>
<protein>
    <recommendedName>
        <fullName evidence="4">Kinesin-like protein</fullName>
    </recommendedName>
</protein>
<dbReference type="Gene3D" id="3.40.850.10">
    <property type="entry name" value="Kinesin motor domain"/>
    <property type="match status" value="1"/>
</dbReference>
<dbReference type="PROSITE" id="PS50067">
    <property type="entry name" value="KINESIN_MOTOR_2"/>
    <property type="match status" value="1"/>
</dbReference>
<feature type="domain" description="Kinesin motor" evidence="7">
    <location>
        <begin position="366"/>
        <end position="676"/>
    </location>
</feature>
<accession>T0Q7M5</accession>
<keyword evidence="1 3" id="KW-0547">Nucleotide-binding</keyword>
<dbReference type="OrthoDB" id="3176171at2759"/>
<dbReference type="SUPFAM" id="SSF52540">
    <property type="entry name" value="P-loop containing nucleoside triphosphate hydrolases"/>
    <property type="match status" value="1"/>
</dbReference>